<dbReference type="InterPro" id="IPR037176">
    <property type="entry name" value="Osmotin/thaumatin-like_sf"/>
</dbReference>
<gene>
    <name evidence="3" type="ORF">MAM1_0109d05507</name>
</gene>
<dbReference type="PROSITE" id="PS51367">
    <property type="entry name" value="THAUMATIN_2"/>
    <property type="match status" value="1"/>
</dbReference>
<reference evidence="3" key="1">
    <citation type="submission" date="2014-09" db="EMBL/GenBank/DDBJ databases">
        <title>Draft genome sequence of an oleaginous Mucoromycotina fungus Mucor ambiguus NBRC6742.</title>
        <authorList>
            <person name="Takeda I."/>
            <person name="Yamane N."/>
            <person name="Morita T."/>
            <person name="Tamano K."/>
            <person name="Machida M."/>
            <person name="Baker S."/>
            <person name="Koike H."/>
        </authorList>
    </citation>
    <scope>NUCLEOTIDE SEQUENCE</scope>
    <source>
        <strain evidence="3">NBRC 6742</strain>
    </source>
</reference>
<dbReference type="Pfam" id="PF00314">
    <property type="entry name" value="Thaumatin"/>
    <property type="match status" value="1"/>
</dbReference>
<feature type="disulfide bond" evidence="1">
    <location>
        <begin position="147"/>
        <end position="211"/>
    </location>
</feature>
<dbReference type="Gene3D" id="2.60.110.10">
    <property type="entry name" value="Thaumatin"/>
    <property type="match status" value="1"/>
</dbReference>
<keyword evidence="2" id="KW-0732">Signal</keyword>
<keyword evidence="1" id="KW-1015">Disulfide bond</keyword>
<sequence>MRFFFGFYTASIISLISAAPFSLNRKRGLTTTVRLVNQCSDVIHVGQLGDTVLNGGSTIDIVSGSSKTYHFDGQWSGRFWARENCQANECQIAGAAFPASLAEFTFNGAGGKDYYDVSFVDGYNLPISIQPMQPEATTTQQGGKYWCGAPSCSTVPFCASELQLLSANGAYIGCKSACSQFRNAEYCCSGANNAPDTCPINTYAAAVKNACPDVYTYAYDDASSLYECLASGYTVTWCP</sequence>
<dbReference type="EMBL" id="DF836398">
    <property type="protein sequence ID" value="GAN06031.1"/>
    <property type="molecule type" value="Genomic_DNA"/>
</dbReference>
<feature type="disulfide bond" evidence="1">
    <location>
        <begin position="178"/>
        <end position="187"/>
    </location>
</feature>
<keyword evidence="4" id="KW-1185">Reference proteome</keyword>
<feature type="disulfide bond" evidence="1">
    <location>
        <begin position="158"/>
        <end position="174"/>
    </location>
</feature>
<feature type="disulfide bond" evidence="1">
    <location>
        <begin position="188"/>
        <end position="198"/>
    </location>
</feature>
<accession>A0A0C9M7F5</accession>
<organism evidence="3">
    <name type="scientific">Mucor ambiguus</name>
    <dbReference type="NCBI Taxonomy" id="91626"/>
    <lineage>
        <taxon>Eukaryota</taxon>
        <taxon>Fungi</taxon>
        <taxon>Fungi incertae sedis</taxon>
        <taxon>Mucoromycota</taxon>
        <taxon>Mucoromycotina</taxon>
        <taxon>Mucoromycetes</taxon>
        <taxon>Mucorales</taxon>
        <taxon>Mucorineae</taxon>
        <taxon>Mucoraceae</taxon>
        <taxon>Mucor</taxon>
    </lineage>
</organism>
<evidence type="ECO:0000256" key="1">
    <source>
        <dbReference type="PIRSR" id="PIRSR002703-1"/>
    </source>
</evidence>
<dbReference type="PANTHER" id="PTHR31013">
    <property type="entry name" value="THAUMATIN FAMILY PROTEIN-RELATED"/>
    <property type="match status" value="1"/>
</dbReference>
<dbReference type="PIRSF" id="PIRSF002703">
    <property type="entry name" value="Thaumatin"/>
    <property type="match status" value="1"/>
</dbReference>
<evidence type="ECO:0000313" key="3">
    <source>
        <dbReference type="EMBL" id="GAN06031.1"/>
    </source>
</evidence>
<dbReference type="Proteomes" id="UP000053815">
    <property type="component" value="Unassembled WGS sequence"/>
</dbReference>
<dbReference type="OrthoDB" id="430315at2759"/>
<dbReference type="SMART" id="SM00205">
    <property type="entry name" value="THN"/>
    <property type="match status" value="1"/>
</dbReference>
<feature type="disulfide bond" evidence="1">
    <location>
        <begin position="39"/>
        <end position="238"/>
    </location>
</feature>
<protein>
    <submittedName>
        <fullName evidence="3">Thaumatin-like protein 1-like</fullName>
    </submittedName>
</protein>
<dbReference type="PANTHER" id="PTHR31013:SF12">
    <property type="entry name" value="PATHOGENESIS-RELATED PROTEIN 5-LIKE"/>
    <property type="match status" value="1"/>
</dbReference>
<feature type="signal peptide" evidence="2">
    <location>
        <begin position="1"/>
        <end position="18"/>
    </location>
</feature>
<dbReference type="AlphaFoldDB" id="A0A0C9M7F5"/>
<feature type="chain" id="PRO_5002199270" evidence="2">
    <location>
        <begin position="19"/>
        <end position="239"/>
    </location>
</feature>
<evidence type="ECO:0000313" key="4">
    <source>
        <dbReference type="Proteomes" id="UP000053815"/>
    </source>
</evidence>
<proteinExistence type="predicted"/>
<evidence type="ECO:0000256" key="2">
    <source>
        <dbReference type="SAM" id="SignalP"/>
    </source>
</evidence>
<dbReference type="STRING" id="91626.A0A0C9M7F5"/>
<name>A0A0C9M7F5_9FUNG</name>
<dbReference type="SUPFAM" id="SSF49870">
    <property type="entry name" value="Osmotin, thaumatin-like protein"/>
    <property type="match status" value="1"/>
</dbReference>
<dbReference type="InterPro" id="IPR001938">
    <property type="entry name" value="Thaumatin"/>
</dbReference>